<dbReference type="Proteomes" id="UP001138997">
    <property type="component" value="Unassembled WGS sequence"/>
</dbReference>
<keyword evidence="4" id="KW-1185">Reference proteome</keyword>
<accession>A0A9X1SU24</accession>
<dbReference type="InterPro" id="IPR000073">
    <property type="entry name" value="AB_hydrolase_1"/>
</dbReference>
<reference evidence="3" key="1">
    <citation type="submission" date="2021-11" db="EMBL/GenBank/DDBJ databases">
        <title>Streptomyces corallinus and Kineosporia corallina sp. nov., two new coral-derived marine actinobacteria.</title>
        <authorList>
            <person name="Buangrab K."/>
            <person name="Sutthacheep M."/>
            <person name="Yeemin T."/>
            <person name="Harunari E."/>
            <person name="Igarashi Y."/>
            <person name="Sripreechasak P."/>
            <person name="Kanchanasin P."/>
            <person name="Tanasupawat S."/>
            <person name="Phongsopitanun W."/>
        </authorList>
    </citation>
    <scope>NUCLEOTIDE SEQUENCE</scope>
    <source>
        <strain evidence="3">JCM 31032</strain>
    </source>
</reference>
<dbReference type="InterPro" id="IPR013595">
    <property type="entry name" value="Pept_S33_TAP-like_C"/>
</dbReference>
<protein>
    <submittedName>
        <fullName evidence="3">Alpha/beta hydrolase</fullName>
    </submittedName>
</protein>
<sequence length="358" mass="39605">MLASSPVRCSSDLLKQQPSPLIRSQAEFKATKVFNQKLAANCRRHTGPVYDHLDTLSTVRDLDALRQALGEQKLTFHGSSYGTLLGQQYAQQFPRRVRALVLESVVDHSLGTRAFMDTQAGTEQEAFEQFVAWCGRTESCALHGQDVNAVWDRLLARAEAGELAGLSAFALTVQAQKAFYEPDWAEFAQQLADLNQPAVTKAQADAEPGPELQTYPMAVFCEDWSLPVRDHAQYAQLMERIAERAPQMRYPRSLLALSTCLGSPQPVRNPQRDLRVNGAPTILLTNARYDPASGYNWATHVAEQLGDQAVLLTYDGWGHGTYNSSPCAQQAIDDYLIRLRVPAPGTHCPAIEPAVPQR</sequence>
<dbReference type="GO" id="GO:0016787">
    <property type="term" value="F:hydrolase activity"/>
    <property type="evidence" value="ECO:0007669"/>
    <property type="project" value="UniProtKB-KW"/>
</dbReference>
<evidence type="ECO:0000259" key="2">
    <source>
        <dbReference type="Pfam" id="PF08386"/>
    </source>
</evidence>
<name>A0A9X1SU24_9ACTN</name>
<proteinExistence type="predicted"/>
<feature type="domain" description="Peptidase S33 tripeptidyl aminopeptidase-like C-terminal" evidence="2">
    <location>
        <begin position="258"/>
        <end position="348"/>
    </location>
</feature>
<dbReference type="RefSeq" id="WP_231441702.1">
    <property type="nucleotide sequence ID" value="NZ_JAJOMB010000006.1"/>
</dbReference>
<dbReference type="Pfam" id="PF00561">
    <property type="entry name" value="Abhydrolase_1"/>
    <property type="match status" value="1"/>
</dbReference>
<dbReference type="EMBL" id="JAJOMB010000006">
    <property type="protein sequence ID" value="MCD5311966.1"/>
    <property type="molecule type" value="Genomic_DNA"/>
</dbReference>
<comment type="caution">
    <text evidence="3">The sequence shown here is derived from an EMBL/GenBank/DDBJ whole genome shotgun (WGS) entry which is preliminary data.</text>
</comment>
<evidence type="ECO:0000259" key="1">
    <source>
        <dbReference type="Pfam" id="PF00561"/>
    </source>
</evidence>
<organism evidence="3 4">
    <name type="scientific">Kineosporia babensis</name>
    <dbReference type="NCBI Taxonomy" id="499548"/>
    <lineage>
        <taxon>Bacteria</taxon>
        <taxon>Bacillati</taxon>
        <taxon>Actinomycetota</taxon>
        <taxon>Actinomycetes</taxon>
        <taxon>Kineosporiales</taxon>
        <taxon>Kineosporiaceae</taxon>
        <taxon>Kineosporia</taxon>
    </lineage>
</organism>
<dbReference type="Pfam" id="PF08386">
    <property type="entry name" value="Abhydrolase_4"/>
    <property type="match status" value="1"/>
</dbReference>
<evidence type="ECO:0000313" key="3">
    <source>
        <dbReference type="EMBL" id="MCD5311966.1"/>
    </source>
</evidence>
<dbReference type="SUPFAM" id="SSF53474">
    <property type="entry name" value="alpha/beta-Hydrolases"/>
    <property type="match status" value="1"/>
</dbReference>
<evidence type="ECO:0000313" key="4">
    <source>
        <dbReference type="Proteomes" id="UP001138997"/>
    </source>
</evidence>
<feature type="domain" description="AB hydrolase-1" evidence="1">
    <location>
        <begin position="51"/>
        <end position="173"/>
    </location>
</feature>
<dbReference type="Gene3D" id="3.40.50.1820">
    <property type="entry name" value="alpha/beta hydrolase"/>
    <property type="match status" value="1"/>
</dbReference>
<keyword evidence="3" id="KW-0378">Hydrolase</keyword>
<dbReference type="AlphaFoldDB" id="A0A9X1SU24"/>
<gene>
    <name evidence="3" type="ORF">LR394_13730</name>
</gene>
<dbReference type="InterPro" id="IPR029058">
    <property type="entry name" value="AB_hydrolase_fold"/>
</dbReference>